<sequence>MDLIDGLKAFVATAQTELLAVNQALPCHFEWTLQYPPMKDRYFCKPLFPVAARSGPLQAALSRYISA</sequence>
<evidence type="ECO:0000313" key="2">
    <source>
        <dbReference type="Proteomes" id="UP000737113"/>
    </source>
</evidence>
<comment type="caution">
    <text evidence="1">The sequence shown here is derived from an EMBL/GenBank/DDBJ whole genome shotgun (WGS) entry which is preliminary data.</text>
</comment>
<protein>
    <submittedName>
        <fullName evidence="1">Uncharacterized protein</fullName>
    </submittedName>
</protein>
<reference evidence="1" key="1">
    <citation type="submission" date="2020-04" db="EMBL/GenBank/DDBJ databases">
        <title>Description of Shewanella salipaludis sp. nov., isolated from a salt marsh.</title>
        <authorList>
            <person name="Park S."/>
            <person name="Yoon J.-H."/>
        </authorList>
    </citation>
    <scope>NUCLEOTIDE SEQUENCE</scope>
    <source>
        <strain evidence="1">SHSM-M6</strain>
    </source>
</reference>
<name>A0A972FRD8_9GAMM</name>
<dbReference type="EMBL" id="JAAXYH010000002">
    <property type="protein sequence ID" value="NMH64347.1"/>
    <property type="molecule type" value="Genomic_DNA"/>
</dbReference>
<dbReference type="RefSeq" id="WP_169563032.1">
    <property type="nucleotide sequence ID" value="NZ_JAAXYH010000002.1"/>
</dbReference>
<evidence type="ECO:0000313" key="1">
    <source>
        <dbReference type="EMBL" id="NMH64347.1"/>
    </source>
</evidence>
<organism evidence="1 2">
    <name type="scientific">Shewanella salipaludis</name>
    <dbReference type="NCBI Taxonomy" id="2723052"/>
    <lineage>
        <taxon>Bacteria</taxon>
        <taxon>Pseudomonadati</taxon>
        <taxon>Pseudomonadota</taxon>
        <taxon>Gammaproteobacteria</taxon>
        <taxon>Alteromonadales</taxon>
        <taxon>Shewanellaceae</taxon>
        <taxon>Shewanella</taxon>
    </lineage>
</organism>
<keyword evidence="2" id="KW-1185">Reference proteome</keyword>
<proteinExistence type="predicted"/>
<dbReference type="AlphaFoldDB" id="A0A972FRD8"/>
<gene>
    <name evidence="1" type="ORF">HC757_04095</name>
</gene>
<dbReference type="Proteomes" id="UP000737113">
    <property type="component" value="Unassembled WGS sequence"/>
</dbReference>
<accession>A0A972FRD8</accession>